<feature type="domain" description="YhdP central" evidence="1">
    <location>
        <begin position="1"/>
        <end position="1263"/>
    </location>
</feature>
<evidence type="ECO:0000259" key="1">
    <source>
        <dbReference type="Pfam" id="PF13116"/>
    </source>
</evidence>
<dbReference type="InterPro" id="IPR025263">
    <property type="entry name" value="YhdP_central"/>
</dbReference>
<protein>
    <submittedName>
        <fullName evidence="2">TIGR02099 family protein</fullName>
    </submittedName>
</protein>
<dbReference type="PANTHER" id="PTHR38690">
    <property type="entry name" value="PROTEASE-RELATED"/>
    <property type="match status" value="1"/>
</dbReference>
<dbReference type="Pfam" id="PF13116">
    <property type="entry name" value="YhdP"/>
    <property type="match status" value="1"/>
</dbReference>
<dbReference type="Proteomes" id="UP000249898">
    <property type="component" value="Chromosome"/>
</dbReference>
<name>A0A2Z4PT01_9GAMM</name>
<evidence type="ECO:0000313" key="3">
    <source>
        <dbReference type="Proteomes" id="UP000249898"/>
    </source>
</evidence>
<organism evidence="2 3">
    <name type="scientific">Marinomonas primoryensis</name>
    <dbReference type="NCBI Taxonomy" id="178399"/>
    <lineage>
        <taxon>Bacteria</taxon>
        <taxon>Pseudomonadati</taxon>
        <taxon>Pseudomonadota</taxon>
        <taxon>Gammaproteobacteria</taxon>
        <taxon>Oceanospirillales</taxon>
        <taxon>Oceanospirillaceae</taxon>
        <taxon>Marinomonas</taxon>
    </lineage>
</organism>
<dbReference type="NCBIfam" id="TIGR02099">
    <property type="entry name" value="YhdP family protein"/>
    <property type="match status" value="1"/>
</dbReference>
<dbReference type="InterPro" id="IPR011836">
    <property type="entry name" value="YhdP"/>
</dbReference>
<accession>A0A2Z4PT01</accession>
<dbReference type="PANTHER" id="PTHR38690:SF1">
    <property type="entry name" value="PROTEASE"/>
    <property type="match status" value="1"/>
</dbReference>
<proteinExistence type="predicted"/>
<gene>
    <name evidence="2" type="ORF">A8139_11880</name>
</gene>
<dbReference type="OrthoDB" id="9762238at2"/>
<sequence length="1276" mass="140885">MRWLLRKLIIFLFWGAVVFTAFLGVFAVSVGKLLPYLDNYRPQIEHNLQQITGYPVTLDEIDGRLEGIDPTVSISGFQLFSNGQPAIVINEMRIRLDIVKSLLSFSPQFTYIRFVRPTIALQESDGQWRLNGAAPSRDVRSDVGVERILDYLSAQRNFSIYDAKLEVHSDQFGEHILRIPHVYIFQKAFESLLSSTLYLDDYKSPFQINARVDKARSLLGNYRVKASIQAPLVSLPLNAMLSSNSYSLLSVEFGGDIWLDALVGKELEVQTESTKFNVAFADGKTYSTTSSVKLRYSQKRPGVRIDVHNMLIKDQGGTEYPASDLAFDWSSVTHRSNMSFNQVDLGLANKITSYFLPEESNAAKILTGLDPNGMARNGTVRLWREGDVFAFQFLSNLQSASVQAYNGIPKANNINAVFSLSDDNGYLDFRGKGSEIGFDTIYDESWRTELLSGYVSWQKQQDVFLVSGRDLSVQRNGADISGGFRLEVRDTEPDWISLDLHGRNLPLSDRLTYLPPKALGDDLVSWIQEAFAGAKVGQVDSVDVLLQSELTDDAKPHVRVQMAVSDVDVAFDKNWPSATKVNAFFEYDEFGVSVNVTSASLLNLPVKNLLLTVPISGGSANWLNLKGSVNAKSSTILTALRATPLANTVLLPFDNWQLTGDVKSSFEIGIPFSEEVEPRVELGLIFKGNQLLIKEIDLLSQIQNGRLNYSSNEGITNSGFDIKVLGGTSRLELSSNVTESGGFAVVGDLSGVVDVSEVAAWRQLPAAAVKKVSGQPAYTATLLVNQAQDGQIDLTVDSDLIGVSIDLPEPVGKAAQDARLLRIKVMQHEKDLVVDMDYESLSKARFFLQDNEFIGGELILSGTQDQVLSSSIPKGLVLTGDFERFYVQDWQSVFADLSGNASKPSSAVTIPEFPEWLSRVDLIVDEVVVNADNTWRNFKVDYNVANGKSLFVSSDEMNFSLINKEGVPNLHFGFLSWNTAPSDTAEASPNMNESPISAKQIPNMVLSVDQLYFNQKPYGDWQLTLHREGDGVRIDPITSKLKTGSFQGSLFWHDKEEDSSVELVIATGGEDLAELTRKFSNDAFVSSKKYKIDVALNWKGHPFYFDRESVSGHIAFSAENGNFQKVEELPAFLKVLGVFNIGALSRRLLLDFSDVYKSGLTYDKFSGSLSLDKGILKTISPISIVSPTAELAVEGEANIVNETLNEKLTATFPLTGALPLAGLLWGTPQLAGLLFITDKLIGDQLSKVTSVQYKVEGSFNEPIMTPIRYNPLGKSK</sequence>
<dbReference type="RefSeq" id="WP_112138367.1">
    <property type="nucleotide sequence ID" value="NZ_CP016181.1"/>
</dbReference>
<dbReference type="AlphaFoldDB" id="A0A2Z4PT01"/>
<evidence type="ECO:0000313" key="2">
    <source>
        <dbReference type="EMBL" id="AWY00607.1"/>
    </source>
</evidence>
<dbReference type="EMBL" id="CP016181">
    <property type="protein sequence ID" value="AWY00607.1"/>
    <property type="molecule type" value="Genomic_DNA"/>
</dbReference>
<reference evidence="2 3" key="1">
    <citation type="submission" date="2016-06" db="EMBL/GenBank/DDBJ databases">
        <title>The sequenced genome of the ice-adhering bacterium Marinomonas primoryensis, from Antarctica.</title>
        <authorList>
            <person name="Graham L."/>
            <person name="Vance T.D.R."/>
            <person name="Davies P.L."/>
        </authorList>
    </citation>
    <scope>NUCLEOTIDE SEQUENCE [LARGE SCALE GENOMIC DNA]</scope>
    <source>
        <strain evidence="2 3">AceL</strain>
    </source>
</reference>